<accession>A0ABX0VIE9</accession>
<dbReference type="Proteomes" id="UP000697927">
    <property type="component" value="Unassembled WGS sequence"/>
</dbReference>
<evidence type="ECO:0000313" key="5">
    <source>
        <dbReference type="EMBL" id="NIY46150.1"/>
    </source>
</evidence>
<protein>
    <submittedName>
        <fullName evidence="5">HlyD family efflux transporter periplasmic adaptor subunit</fullName>
    </submittedName>
</protein>
<organism evidence="5 6">
    <name type="scientific">Cedecea colo</name>
    <dbReference type="NCBI Taxonomy" id="2552946"/>
    <lineage>
        <taxon>Bacteria</taxon>
        <taxon>Pseudomonadati</taxon>
        <taxon>Pseudomonadota</taxon>
        <taxon>Gammaproteobacteria</taxon>
        <taxon>Enterobacterales</taxon>
        <taxon>Enterobacteriaceae</taxon>
        <taxon>Cedecea</taxon>
    </lineage>
</organism>
<dbReference type="EMBL" id="SOYS01000001">
    <property type="protein sequence ID" value="NIY46150.1"/>
    <property type="molecule type" value="Genomic_DNA"/>
</dbReference>
<feature type="coiled-coil region" evidence="3">
    <location>
        <begin position="102"/>
        <end position="164"/>
    </location>
</feature>
<evidence type="ECO:0000256" key="2">
    <source>
        <dbReference type="ARBA" id="ARBA00023054"/>
    </source>
</evidence>
<reference evidence="5 6" key="1">
    <citation type="journal article" date="2020" name="Microorganisms">
        <title>Polyphasic Characterisation of Cedecea colo sp. nov., a New Enteric Bacterium Isolated from the Koala Hindgut.</title>
        <authorList>
            <person name="Boath J.M."/>
            <person name="Dakhal S."/>
            <person name="Van T.T.H."/>
            <person name="Moore R.J."/>
            <person name="Dekiwadia C."/>
            <person name="Macreadie I.G."/>
        </authorList>
    </citation>
    <scope>NUCLEOTIDE SEQUENCE [LARGE SCALE GENOMIC DNA]</scope>
    <source>
        <strain evidence="5 6">ZA</strain>
    </source>
</reference>
<evidence type="ECO:0000313" key="6">
    <source>
        <dbReference type="Proteomes" id="UP000697927"/>
    </source>
</evidence>
<dbReference type="PROSITE" id="PS51257">
    <property type="entry name" value="PROKAR_LIPOPROTEIN"/>
    <property type="match status" value="1"/>
</dbReference>
<comment type="subcellular location">
    <subcellularLocation>
        <location evidence="1">Cell envelope</location>
    </subcellularLocation>
</comment>
<dbReference type="Gene3D" id="1.10.287.470">
    <property type="entry name" value="Helix hairpin bin"/>
    <property type="match status" value="1"/>
</dbReference>
<sequence>MKPINKQMLILIFVLGTGGCDSKDTRLYSGYSHGDFIYLSASSTEKIDRLLVKKGERVVAGQALVEMEKFTAANARQRAEKNYQAEKALLVNLNSGDRPQELDVIRSQLERAHSAADRAQRQLERYRKLYAARMVSAAEWENIKDDHAQKNAQVKELANQLKAKQLPARQAEIKHQASRVAAAKLQWDQAEWDLQQSTLIAPQDAYVYDVLYRQGERPVGGKPIISLLPDDNIKIRFFVPESQLGNLYPGMKAQLSCDNCNENILAAINYISPEAEYSPPVIYSTRRREKLLFMVEAVPASAQAGLIKIGQPFNVEILTDE</sequence>
<dbReference type="PRINTS" id="PR01490">
    <property type="entry name" value="RTXTOXIND"/>
</dbReference>
<dbReference type="Gene3D" id="2.40.30.170">
    <property type="match status" value="1"/>
</dbReference>
<evidence type="ECO:0000256" key="1">
    <source>
        <dbReference type="ARBA" id="ARBA00004196"/>
    </source>
</evidence>
<name>A0ABX0VIE9_9ENTR</name>
<dbReference type="InterPro" id="IPR059052">
    <property type="entry name" value="HH_YbhG-like"/>
</dbReference>
<dbReference type="Pfam" id="PF25881">
    <property type="entry name" value="HH_YBHG"/>
    <property type="match status" value="1"/>
</dbReference>
<proteinExistence type="predicted"/>
<dbReference type="PANTHER" id="PTHR32347:SF23">
    <property type="entry name" value="BLL5650 PROTEIN"/>
    <property type="match status" value="1"/>
</dbReference>
<keyword evidence="6" id="KW-1185">Reference proteome</keyword>
<dbReference type="RefSeq" id="WP_167605802.1">
    <property type="nucleotide sequence ID" value="NZ_SOYS01000001.1"/>
</dbReference>
<feature type="domain" description="YbhG-like alpha-helical hairpin" evidence="4">
    <location>
        <begin position="84"/>
        <end position="195"/>
    </location>
</feature>
<dbReference type="InterPro" id="IPR050465">
    <property type="entry name" value="UPF0194_transport"/>
</dbReference>
<keyword evidence="2 3" id="KW-0175">Coiled coil</keyword>
<gene>
    <name evidence="5" type="ORF">E2L00_01060</name>
</gene>
<evidence type="ECO:0000256" key="3">
    <source>
        <dbReference type="SAM" id="Coils"/>
    </source>
</evidence>
<dbReference type="PANTHER" id="PTHR32347">
    <property type="entry name" value="EFFLUX SYSTEM COMPONENT YKNX-RELATED"/>
    <property type="match status" value="1"/>
</dbReference>
<comment type="caution">
    <text evidence="5">The sequence shown here is derived from an EMBL/GenBank/DDBJ whole genome shotgun (WGS) entry which is preliminary data.</text>
</comment>
<evidence type="ECO:0000259" key="4">
    <source>
        <dbReference type="Pfam" id="PF25881"/>
    </source>
</evidence>